<organism evidence="2 3">
    <name type="scientific">Corynebacterium coyleae</name>
    <dbReference type="NCBI Taxonomy" id="53374"/>
    <lineage>
        <taxon>Bacteria</taxon>
        <taxon>Bacillati</taxon>
        <taxon>Actinomycetota</taxon>
        <taxon>Actinomycetes</taxon>
        <taxon>Mycobacteriales</taxon>
        <taxon>Corynebacteriaceae</taxon>
        <taxon>Corynebacterium</taxon>
    </lineage>
</organism>
<evidence type="ECO:0000313" key="3">
    <source>
        <dbReference type="Proteomes" id="UP000591626"/>
    </source>
</evidence>
<evidence type="ECO:0000313" key="2">
    <source>
        <dbReference type="EMBL" id="NJJ04944.1"/>
    </source>
</evidence>
<gene>
    <name evidence="2" type="ORF">HC138_11420</name>
</gene>
<dbReference type="Pfam" id="PF00857">
    <property type="entry name" value="Isochorismatase"/>
    <property type="match status" value="1"/>
</dbReference>
<dbReference type="CDD" id="cd00431">
    <property type="entry name" value="cysteine_hydrolases"/>
    <property type="match status" value="1"/>
</dbReference>
<proteinExistence type="predicted"/>
<dbReference type="EMBL" id="JAAUVV010000034">
    <property type="protein sequence ID" value="NJJ04944.1"/>
    <property type="molecule type" value="Genomic_DNA"/>
</dbReference>
<dbReference type="SUPFAM" id="SSF52499">
    <property type="entry name" value="Isochorismatase-like hydrolases"/>
    <property type="match status" value="1"/>
</dbReference>
<dbReference type="RefSeq" id="WP_070423261.1">
    <property type="nucleotide sequence ID" value="NZ_JAAUVV010000034.1"/>
</dbReference>
<dbReference type="InterPro" id="IPR036380">
    <property type="entry name" value="Isochorismatase-like_sf"/>
</dbReference>
<protein>
    <submittedName>
        <fullName evidence="2">Cysteine hydrolase</fullName>
    </submittedName>
</protein>
<sequence length="169" mass="18322">MQKNKRALIVVDVQAGFLSDYTSRCLPRVHELLASDEFDLVIATRFFNPDGSAFRTRINWDRLSSPEEVQLDRLVEERADIIIDKDTYGCGEALLSALKSHGISGATLVGIDTDVCVLQNAAYLFDHGVNVDVDLAGCATNGGPEADAAAARLMGRTIGYKHTRGHTAA</sequence>
<keyword evidence="2" id="KW-0378">Hydrolase</keyword>
<name>A0AAP6XMP4_9CORY</name>
<feature type="domain" description="Isochorismatase-like" evidence="1">
    <location>
        <begin position="7"/>
        <end position="154"/>
    </location>
</feature>
<accession>A0AAP6XMP4</accession>
<evidence type="ECO:0000259" key="1">
    <source>
        <dbReference type="Pfam" id="PF00857"/>
    </source>
</evidence>
<reference evidence="2 3" key="1">
    <citation type="submission" date="2020-03" db="EMBL/GenBank/DDBJ databases">
        <title>Draft genome sequences of bacterial isolates from the female urobiome.</title>
        <authorList>
            <person name="Miller-Ensminger T."/>
            <person name="Wolfe A.J."/>
            <person name="Putonti C."/>
        </authorList>
    </citation>
    <scope>NUCLEOTIDE SEQUENCE [LARGE SCALE GENOMIC DNA]</scope>
    <source>
        <strain evidence="2 3">UMB8490</strain>
    </source>
</reference>
<dbReference type="AlphaFoldDB" id="A0AAP6XMP4"/>
<dbReference type="InterPro" id="IPR000868">
    <property type="entry name" value="Isochorismatase-like_dom"/>
</dbReference>
<dbReference type="Gene3D" id="3.40.50.850">
    <property type="entry name" value="Isochorismatase-like"/>
    <property type="match status" value="1"/>
</dbReference>
<dbReference type="GO" id="GO:0016787">
    <property type="term" value="F:hydrolase activity"/>
    <property type="evidence" value="ECO:0007669"/>
    <property type="project" value="UniProtKB-KW"/>
</dbReference>
<dbReference type="Proteomes" id="UP000591626">
    <property type="component" value="Unassembled WGS sequence"/>
</dbReference>
<comment type="caution">
    <text evidence="2">The sequence shown here is derived from an EMBL/GenBank/DDBJ whole genome shotgun (WGS) entry which is preliminary data.</text>
</comment>